<keyword evidence="2" id="KW-1185">Reference proteome</keyword>
<gene>
    <name evidence="1" type="ORF">SNAT2548_LOCUS30481</name>
</gene>
<organism evidence="1 2">
    <name type="scientific">Symbiodinium natans</name>
    <dbReference type="NCBI Taxonomy" id="878477"/>
    <lineage>
        <taxon>Eukaryota</taxon>
        <taxon>Sar</taxon>
        <taxon>Alveolata</taxon>
        <taxon>Dinophyceae</taxon>
        <taxon>Suessiales</taxon>
        <taxon>Symbiodiniaceae</taxon>
        <taxon>Symbiodinium</taxon>
    </lineage>
</organism>
<name>A0A812TUX4_9DINO</name>
<protein>
    <submittedName>
        <fullName evidence="1">Uncharacterized protein</fullName>
    </submittedName>
</protein>
<dbReference type="Proteomes" id="UP000604046">
    <property type="component" value="Unassembled WGS sequence"/>
</dbReference>
<dbReference type="EMBL" id="CAJNDS010002609">
    <property type="protein sequence ID" value="CAE7543581.1"/>
    <property type="molecule type" value="Genomic_DNA"/>
</dbReference>
<dbReference type="AlphaFoldDB" id="A0A812TUX4"/>
<proteinExistence type="predicted"/>
<evidence type="ECO:0000313" key="1">
    <source>
        <dbReference type="EMBL" id="CAE7543581.1"/>
    </source>
</evidence>
<evidence type="ECO:0000313" key="2">
    <source>
        <dbReference type="Proteomes" id="UP000604046"/>
    </source>
</evidence>
<accession>A0A812TUX4</accession>
<comment type="caution">
    <text evidence="1">The sequence shown here is derived from an EMBL/GenBank/DDBJ whole genome shotgun (WGS) entry which is preliminary data.</text>
</comment>
<reference evidence="1" key="1">
    <citation type="submission" date="2021-02" db="EMBL/GenBank/DDBJ databases">
        <authorList>
            <person name="Dougan E. K."/>
            <person name="Rhodes N."/>
            <person name="Thang M."/>
            <person name="Chan C."/>
        </authorList>
    </citation>
    <scope>NUCLEOTIDE SEQUENCE</scope>
</reference>
<sequence>MRELLNCEGGLCSLWERLRMRPQSAPFNGDLSSCLPPCLPIPGLPGCSTMSAEGIAAAGACLPGLPFFPPCESLLLEYFDPMQPRRHPVALPSTLVPGPAYPLHSTLGPAFLRSEVDRDLSSGTREVQDQDVVREIWIVAGDAFNAESWKESLEVWCRENDCSCMQTGAQQRIHTAEAVSQLLCQIDDSSLLAHGTHATPAEVARLSSLSPATLKGAYLHLIMSEVGWGAMPDSPWEAAHVNSLDKVLCTLRAFVDGRSLQETSGHEKFRSNFKGMHVFGSLDSSGSSCYLHLEPQVFAKHLKSLQRELWKLTDAQFVEAVFRASAQGENGIRVSRRPTQVLDILDKYATTGPSTVVVPGLV</sequence>